<evidence type="ECO:0000313" key="2">
    <source>
        <dbReference type="EMBL" id="TSJ75041.1"/>
    </source>
</evidence>
<keyword evidence="3" id="KW-1185">Reference proteome</keyword>
<feature type="chain" id="PRO_5022108299" description="PEP-CTERM sorting domain-containing protein" evidence="1">
    <location>
        <begin position="27"/>
        <end position="498"/>
    </location>
</feature>
<evidence type="ECO:0008006" key="4">
    <source>
        <dbReference type="Google" id="ProtNLM"/>
    </source>
</evidence>
<accession>A0A556QEK7</accession>
<feature type="signal peptide" evidence="1">
    <location>
        <begin position="1"/>
        <end position="26"/>
    </location>
</feature>
<keyword evidence="1" id="KW-0732">Signal</keyword>
<gene>
    <name evidence="2" type="ORF">FPL22_16720</name>
</gene>
<organism evidence="2 3">
    <name type="scientific">Rariglobus hedericola</name>
    <dbReference type="NCBI Taxonomy" id="2597822"/>
    <lineage>
        <taxon>Bacteria</taxon>
        <taxon>Pseudomonadati</taxon>
        <taxon>Verrucomicrobiota</taxon>
        <taxon>Opitutia</taxon>
        <taxon>Opitutales</taxon>
        <taxon>Opitutaceae</taxon>
        <taxon>Rariglobus</taxon>
    </lineage>
</organism>
<evidence type="ECO:0000313" key="3">
    <source>
        <dbReference type="Proteomes" id="UP000315648"/>
    </source>
</evidence>
<dbReference type="EMBL" id="VMBG01000004">
    <property type="protein sequence ID" value="TSJ75041.1"/>
    <property type="molecule type" value="Genomic_DNA"/>
</dbReference>
<protein>
    <recommendedName>
        <fullName evidence="4">PEP-CTERM sorting domain-containing protein</fullName>
    </recommendedName>
</protein>
<proteinExistence type="predicted"/>
<evidence type="ECO:0000256" key="1">
    <source>
        <dbReference type="SAM" id="SignalP"/>
    </source>
</evidence>
<name>A0A556QEK7_9BACT</name>
<sequence length="498" mass="49355">MNSQYLRFPLLVASLLAALSPFSLSAAPVTWTGNGDANNSGDWVTPSNWSAYPTSADFATLGNVTSSSRTVTIKNGETANAGRLIFDQATSGSSNILTIASGGLLTGLSGSQTWAAPTAGTTTVNVGGTIEFTGGTGAFAINTGLNFTDNGAIIRSISASATPAFTFGGAVNVAVGSGGIAQISNTNTGQTLGATFGAASTLTVTSGTLEFFSARTFGGVGSVTTTLQGTTSIASGATLKLAVTSAAGIGSAGVALTNSGTLTQSGKVTTSSRGGGGPSTITNSGTWAVSGSGVIEKLTNTASTAVTVFTNTGTLRGSTTSDSLNYDHEVSAGSDLIFTNSGIIAAGNGSNGSGLTSVGTLTFIDFNITHSVTTSSLVFDIGGTTGGQFDVIALQSSQMALTNATLAINLVNGFTPSSSFALDILTSDVPSSISGSFVGITVNGSANPNYSFNYNSTTGIGTLSYNAIPEPSTYAAAAGLLSLGAGILRRRRTVKVAA</sequence>
<dbReference type="RefSeq" id="WP_144354183.1">
    <property type="nucleotide sequence ID" value="NZ_CBCRVV010000010.1"/>
</dbReference>
<dbReference type="OrthoDB" id="207064at2"/>
<dbReference type="Proteomes" id="UP000315648">
    <property type="component" value="Unassembled WGS sequence"/>
</dbReference>
<reference evidence="2 3" key="1">
    <citation type="submission" date="2019-07" db="EMBL/GenBank/DDBJ databases">
        <title>Description of 53C-WASEF.</title>
        <authorList>
            <person name="Pitt A."/>
            <person name="Hahn M.W."/>
        </authorList>
    </citation>
    <scope>NUCLEOTIDE SEQUENCE [LARGE SCALE GENOMIC DNA]</scope>
    <source>
        <strain evidence="2 3">53C-WASEF</strain>
    </source>
</reference>
<dbReference type="AlphaFoldDB" id="A0A556QEK7"/>
<comment type="caution">
    <text evidence="2">The sequence shown here is derived from an EMBL/GenBank/DDBJ whole genome shotgun (WGS) entry which is preliminary data.</text>
</comment>